<dbReference type="OrthoDB" id="9888356at2"/>
<dbReference type="AlphaFoldDB" id="A0A3N0BRY4"/>
<keyword evidence="2" id="KW-1185">Reference proteome</keyword>
<name>A0A3N0BRY4_9MICC</name>
<accession>A0A3N0BRY4</accession>
<organism evidence="1 2">
    <name type="scientific">Arthrobacter oryzae</name>
    <dbReference type="NCBI Taxonomy" id="409290"/>
    <lineage>
        <taxon>Bacteria</taxon>
        <taxon>Bacillati</taxon>
        <taxon>Actinomycetota</taxon>
        <taxon>Actinomycetes</taxon>
        <taxon>Micrococcales</taxon>
        <taxon>Micrococcaceae</taxon>
        <taxon>Arthrobacter</taxon>
    </lineage>
</organism>
<gene>
    <name evidence="1" type="ORF">D7003_15740</name>
</gene>
<dbReference type="RefSeq" id="WP_123256361.1">
    <property type="nucleotide sequence ID" value="NZ_RBED01000126.1"/>
</dbReference>
<dbReference type="Proteomes" id="UP000273807">
    <property type="component" value="Unassembled WGS sequence"/>
</dbReference>
<sequence>MNNTTTSPVAPEGFVQAMDPVQPDLQADYFDGPTEAGDGWKIETTFTVERGVQFEILPSNGDYSLGGLTASQALEAGRVLARMASKYA</sequence>
<protein>
    <submittedName>
        <fullName evidence="1">Uncharacterized protein</fullName>
    </submittedName>
</protein>
<evidence type="ECO:0000313" key="1">
    <source>
        <dbReference type="EMBL" id="RNL51579.1"/>
    </source>
</evidence>
<proteinExistence type="predicted"/>
<comment type="caution">
    <text evidence="1">The sequence shown here is derived from an EMBL/GenBank/DDBJ whole genome shotgun (WGS) entry which is preliminary data.</text>
</comment>
<dbReference type="EMBL" id="RBED01000126">
    <property type="protein sequence ID" value="RNL51579.1"/>
    <property type="molecule type" value="Genomic_DNA"/>
</dbReference>
<evidence type="ECO:0000313" key="2">
    <source>
        <dbReference type="Proteomes" id="UP000273807"/>
    </source>
</evidence>
<reference evidence="1 2" key="1">
    <citation type="submission" date="2018-10" db="EMBL/GenBank/DDBJ databases">
        <title>Genome sequencing of Arthrobacter oryzae TNB02.</title>
        <authorList>
            <person name="Cho Y.-J."/>
            <person name="Cho A."/>
            <person name="Kim O.-S."/>
        </authorList>
    </citation>
    <scope>NUCLEOTIDE SEQUENCE [LARGE SCALE GENOMIC DNA]</scope>
    <source>
        <strain evidence="1 2">TNB02</strain>
    </source>
</reference>